<gene>
    <name evidence="1" type="ORF">IAB89_02400</name>
</gene>
<sequence length="118" mass="13397">MQKGCRTTMRQPFCFDFFAWMIKSGKNRFALFPSFSAASRDLMGLWVSPAGSVGANPCATGAPRPQTPQPFEKGWRKLHVCTFSALHNLSPFREKAFIFRKPGVYYKQNTLEKESDIP</sequence>
<evidence type="ECO:0000313" key="2">
    <source>
        <dbReference type="Proteomes" id="UP000824242"/>
    </source>
</evidence>
<dbReference type="EMBL" id="DVGZ01000026">
    <property type="protein sequence ID" value="HIR46499.1"/>
    <property type="molecule type" value="Genomic_DNA"/>
</dbReference>
<dbReference type="Proteomes" id="UP000824242">
    <property type="component" value="Unassembled WGS sequence"/>
</dbReference>
<comment type="caution">
    <text evidence="1">The sequence shown here is derived from an EMBL/GenBank/DDBJ whole genome shotgun (WGS) entry which is preliminary data.</text>
</comment>
<reference evidence="1" key="2">
    <citation type="journal article" date="2021" name="PeerJ">
        <title>Extensive microbial diversity within the chicken gut microbiome revealed by metagenomics and culture.</title>
        <authorList>
            <person name="Gilroy R."/>
            <person name="Ravi A."/>
            <person name="Getino M."/>
            <person name="Pursley I."/>
            <person name="Horton D.L."/>
            <person name="Alikhan N.F."/>
            <person name="Baker D."/>
            <person name="Gharbi K."/>
            <person name="Hall N."/>
            <person name="Watson M."/>
            <person name="Adriaenssens E.M."/>
            <person name="Foster-Nyarko E."/>
            <person name="Jarju S."/>
            <person name="Secka A."/>
            <person name="Antonio M."/>
            <person name="Oren A."/>
            <person name="Chaudhuri R.R."/>
            <person name="La Ragione R."/>
            <person name="Hildebrand F."/>
            <person name="Pallen M.J."/>
        </authorList>
    </citation>
    <scope>NUCLEOTIDE SEQUENCE</scope>
    <source>
        <strain evidence="1">ChiSxjej1B13-7958</strain>
    </source>
</reference>
<reference evidence="1" key="1">
    <citation type="submission" date="2020-10" db="EMBL/GenBank/DDBJ databases">
        <authorList>
            <person name="Gilroy R."/>
        </authorList>
    </citation>
    <scope>NUCLEOTIDE SEQUENCE</scope>
    <source>
        <strain evidence="1">ChiSxjej1B13-7958</strain>
    </source>
</reference>
<dbReference type="AlphaFoldDB" id="A0A9D1DF27"/>
<evidence type="ECO:0000313" key="1">
    <source>
        <dbReference type="EMBL" id="HIR46499.1"/>
    </source>
</evidence>
<protein>
    <submittedName>
        <fullName evidence="1">Uncharacterized protein</fullName>
    </submittedName>
</protein>
<proteinExistence type="predicted"/>
<organism evidence="1 2">
    <name type="scientific">Candidatus Caccousia avicola</name>
    <dbReference type="NCBI Taxonomy" id="2840721"/>
    <lineage>
        <taxon>Bacteria</taxon>
        <taxon>Bacillati</taxon>
        <taxon>Bacillota</taxon>
        <taxon>Clostridia</taxon>
        <taxon>Eubacteriales</taxon>
        <taxon>Oscillospiraceae</taxon>
        <taxon>Oscillospiraceae incertae sedis</taxon>
        <taxon>Candidatus Caccousia</taxon>
    </lineage>
</organism>
<name>A0A9D1DF27_9FIRM</name>
<accession>A0A9D1DF27</accession>